<keyword evidence="2 5" id="KW-0479">Metal-binding</keyword>
<gene>
    <name evidence="7" type="ORF">UCDDS831_g02124</name>
</gene>
<dbReference type="Proteomes" id="UP000034182">
    <property type="component" value="Unassembled WGS sequence"/>
</dbReference>
<evidence type="ECO:0000256" key="1">
    <source>
        <dbReference type="ARBA" id="ARBA00008056"/>
    </source>
</evidence>
<reference evidence="7 8" key="1">
    <citation type="submission" date="2015-03" db="EMBL/GenBank/DDBJ databases">
        <authorList>
            <person name="Morales-Cruz A."/>
            <person name="Amrine K.C."/>
            <person name="Cantu D."/>
        </authorList>
    </citation>
    <scope>NUCLEOTIDE SEQUENCE [LARGE SCALE GENOMIC DNA]</scope>
    <source>
        <strain evidence="7">DS831</strain>
    </source>
</reference>
<dbReference type="PRINTS" id="PR00682">
    <property type="entry name" value="IPNSYNTHASE"/>
</dbReference>
<feature type="domain" description="Fe2OG dioxygenase" evidence="6">
    <location>
        <begin position="200"/>
        <end position="312"/>
    </location>
</feature>
<dbReference type="PANTHER" id="PTHR10209:SF867">
    <property type="entry name" value="2-OXOGLUTARATE (2OG) AND FE(II)-DEPENDENT OXYGENASE SUPERFAMILY PROTEIN"/>
    <property type="match status" value="1"/>
</dbReference>
<dbReference type="Gene3D" id="2.60.120.330">
    <property type="entry name" value="B-lactam Antibiotic, Isopenicillin N Synthase, Chain"/>
    <property type="match status" value="1"/>
</dbReference>
<dbReference type="PANTHER" id="PTHR10209">
    <property type="entry name" value="OXIDOREDUCTASE, 2OG-FE II OXYGENASE FAMILY PROTEIN"/>
    <property type="match status" value="1"/>
</dbReference>
<evidence type="ECO:0000256" key="5">
    <source>
        <dbReference type="RuleBase" id="RU003682"/>
    </source>
</evidence>
<dbReference type="InterPro" id="IPR026992">
    <property type="entry name" value="DIOX_N"/>
</dbReference>
<organism evidence="7 8">
    <name type="scientific">Diplodia seriata</name>
    <dbReference type="NCBI Taxonomy" id="420778"/>
    <lineage>
        <taxon>Eukaryota</taxon>
        <taxon>Fungi</taxon>
        <taxon>Dikarya</taxon>
        <taxon>Ascomycota</taxon>
        <taxon>Pezizomycotina</taxon>
        <taxon>Dothideomycetes</taxon>
        <taxon>Dothideomycetes incertae sedis</taxon>
        <taxon>Botryosphaeriales</taxon>
        <taxon>Botryosphaeriaceae</taxon>
        <taxon>Diplodia</taxon>
    </lineage>
</organism>
<comment type="similarity">
    <text evidence="1 5">Belongs to the iron/ascorbate-dependent oxidoreductase family.</text>
</comment>
<evidence type="ECO:0000313" key="8">
    <source>
        <dbReference type="Proteomes" id="UP000034182"/>
    </source>
</evidence>
<dbReference type="AlphaFoldDB" id="A0A0G2ER04"/>
<evidence type="ECO:0000259" key="6">
    <source>
        <dbReference type="PROSITE" id="PS51471"/>
    </source>
</evidence>
<evidence type="ECO:0000313" key="7">
    <source>
        <dbReference type="EMBL" id="KKY25217.1"/>
    </source>
</evidence>
<sequence>MPSTTAQPGLHIPTVDISPYLSDQSSTEAKHVVEAVRRACTTSGFFQLVGHGIDPAIRDAMFAGSKALFDLPFEQKKALRRGKNRGYQTFGSQALQDGTLPDLREVCMHFIPAACSTDVNSEQGYYIGTDAVAFEEGQTYRPFTDPNVWPAEHQLPAAVFRDPMNRYYAHVEALSRTVMDIVAAALGHGPDVFAEMKKEPIAASIALLHYPPQEAKETTTDGEQQQQQQLGAGAHTDFGWTTLLLTDGHPGLEVLNQATGEWVQVPPEKDAYVVNVGDMLQQITGGCFKSNLHRVRNLGAVHRYSVPYFFDGCLDAKLARLDGRDEGRVLTVEEHMLERFATTYGRGAAKD</sequence>
<proteinExistence type="inferred from homology"/>
<name>A0A0G2ER04_9PEZI</name>
<keyword evidence="4 5" id="KW-0408">Iron</keyword>
<dbReference type="GO" id="GO:0016491">
    <property type="term" value="F:oxidoreductase activity"/>
    <property type="evidence" value="ECO:0007669"/>
    <property type="project" value="UniProtKB-KW"/>
</dbReference>
<evidence type="ECO:0000256" key="3">
    <source>
        <dbReference type="ARBA" id="ARBA00023002"/>
    </source>
</evidence>
<dbReference type="GO" id="GO:0044283">
    <property type="term" value="P:small molecule biosynthetic process"/>
    <property type="evidence" value="ECO:0007669"/>
    <property type="project" value="UniProtKB-ARBA"/>
</dbReference>
<evidence type="ECO:0000256" key="2">
    <source>
        <dbReference type="ARBA" id="ARBA00022723"/>
    </source>
</evidence>
<dbReference type="InterPro" id="IPR044861">
    <property type="entry name" value="IPNS-like_FE2OG_OXY"/>
</dbReference>
<dbReference type="GO" id="GO:0046872">
    <property type="term" value="F:metal ion binding"/>
    <property type="evidence" value="ECO:0007669"/>
    <property type="project" value="UniProtKB-KW"/>
</dbReference>
<evidence type="ECO:0000256" key="4">
    <source>
        <dbReference type="ARBA" id="ARBA00023004"/>
    </source>
</evidence>
<dbReference type="SUPFAM" id="SSF51197">
    <property type="entry name" value="Clavaminate synthase-like"/>
    <property type="match status" value="1"/>
</dbReference>
<dbReference type="Pfam" id="PF14226">
    <property type="entry name" value="DIOX_N"/>
    <property type="match status" value="1"/>
</dbReference>
<comment type="caution">
    <text evidence="7">The sequence shown here is derived from an EMBL/GenBank/DDBJ whole genome shotgun (WGS) entry which is preliminary data.</text>
</comment>
<dbReference type="EMBL" id="LAQI01000043">
    <property type="protein sequence ID" value="KKY25217.1"/>
    <property type="molecule type" value="Genomic_DNA"/>
</dbReference>
<dbReference type="Pfam" id="PF03171">
    <property type="entry name" value="2OG-FeII_Oxy"/>
    <property type="match status" value="1"/>
</dbReference>
<keyword evidence="3 5" id="KW-0560">Oxidoreductase</keyword>
<protein>
    <submittedName>
        <fullName evidence="7">Putative 2og-fe oxygenase family</fullName>
    </submittedName>
</protein>
<dbReference type="InterPro" id="IPR005123">
    <property type="entry name" value="Oxoglu/Fe-dep_dioxygenase_dom"/>
</dbReference>
<reference evidence="7 8" key="2">
    <citation type="submission" date="2015-05" db="EMBL/GenBank/DDBJ databases">
        <title>Distinctive expansion of gene families associated with plant cell wall degradation and secondary metabolism in the genomes of grapevine trunk pathogens.</title>
        <authorList>
            <person name="Lawrence D.P."/>
            <person name="Travadon R."/>
            <person name="Rolshausen P.E."/>
            <person name="Baumgartner K."/>
        </authorList>
    </citation>
    <scope>NUCLEOTIDE SEQUENCE [LARGE SCALE GENOMIC DNA]</scope>
    <source>
        <strain evidence="7">DS831</strain>
    </source>
</reference>
<dbReference type="InterPro" id="IPR027443">
    <property type="entry name" value="IPNS-like_sf"/>
</dbReference>
<dbReference type="PROSITE" id="PS51471">
    <property type="entry name" value="FE2OG_OXY"/>
    <property type="match status" value="1"/>
</dbReference>
<accession>A0A0G2ER04</accession>